<sequence>MRRNVKMRTQYKVLIADDEYWIRENLRTILDWEKYSFIFMEPAIDGEDALRKIEEDCPDILITDINMPFLDGIELLTIIKKRFPKIITIILSGYNDFEFVRQAMLLETMDYLLKPVEQLELINVLTNALNRLDKNERLAKEQVVIRDKLKIAASLMQDREFSMYIAGEDLELDQIVSQGPNKFMEFKKFYVMVIRVNYKHSTARLQNQEQGGSYKVKQKIIDLISSEETILFNNIFSINEYILILNRNKEDIKSLSELLIIYLEEVLSAKLHIGISQEQWNFKEIKNAYQEAVGTFGFIPYYEQSITLWAQDVKKIPLRKRMVQEQEKQLIVALQNKNKKIIKQLLLGNKGIITEQCKQWLFIELKQTLYRIIWIIENNIDANTKEKQLLLESFSEWGEEALNTFEIKEVIEVLDQILDEALPTKEQGDHNKTIRDTICLVKKYIDEKYFENLSLTILSEVFFVEKSYLSKAFKQETGENLMLYIARRRIEKATELIRDNNLSLTEISFLVGYEDYAYFNRVFRKVIGKSPREYKSQYEMLKV</sequence>
<gene>
    <name evidence="1" type="ORF">CS063_14760</name>
</gene>
<dbReference type="EMBL" id="PEDL01000022">
    <property type="protein sequence ID" value="PHV69621.1"/>
    <property type="molecule type" value="Genomic_DNA"/>
</dbReference>
<accession>A0AC61DAB5</accession>
<dbReference type="Proteomes" id="UP000224460">
    <property type="component" value="Unassembled WGS sequence"/>
</dbReference>
<keyword evidence="2" id="KW-1185">Reference proteome</keyword>
<evidence type="ECO:0000313" key="1">
    <source>
        <dbReference type="EMBL" id="PHV69621.1"/>
    </source>
</evidence>
<protein>
    <submittedName>
        <fullName evidence="1">Uncharacterized protein</fullName>
    </submittedName>
</protein>
<organism evidence="1 2">
    <name type="scientific">Sporanaerobium hydrogeniformans</name>
    <dbReference type="NCBI Taxonomy" id="3072179"/>
    <lineage>
        <taxon>Bacteria</taxon>
        <taxon>Bacillati</taxon>
        <taxon>Bacillota</taxon>
        <taxon>Clostridia</taxon>
        <taxon>Lachnospirales</taxon>
        <taxon>Lachnospiraceae</taxon>
        <taxon>Sporanaerobium</taxon>
    </lineage>
</organism>
<name>A0AC61DAB5_9FIRM</name>
<comment type="caution">
    <text evidence="1">The sequence shown here is derived from an EMBL/GenBank/DDBJ whole genome shotgun (WGS) entry which is preliminary data.</text>
</comment>
<reference evidence="1" key="1">
    <citation type="submission" date="2017-10" db="EMBL/GenBank/DDBJ databases">
        <title>Genome sequence of cellulolytic Lachnospiraceae bacterium XHS1971 isolated from hotspring sediment.</title>
        <authorList>
            <person name="Vasudevan G."/>
            <person name="Joshi A.J."/>
            <person name="Hivarkar S."/>
            <person name="Lanjekar V.B."/>
            <person name="Dhakephalkar P.K."/>
            <person name="Dagar S."/>
        </authorList>
    </citation>
    <scope>NUCLEOTIDE SEQUENCE</scope>
    <source>
        <strain evidence="1">XHS1971</strain>
    </source>
</reference>
<evidence type="ECO:0000313" key="2">
    <source>
        <dbReference type="Proteomes" id="UP000224460"/>
    </source>
</evidence>
<proteinExistence type="predicted"/>